<evidence type="ECO:0000313" key="2">
    <source>
        <dbReference type="Proteomes" id="UP000827517"/>
    </source>
</evidence>
<sequence length="738" mass="81082">MDTFSKVIPGKVVNNGIVSRETFSSATPVISSPAHFPDFAAVTPKGDTKHGTVSMATFTDKFGDTNDAFGLYYNPITFAIQKLGAAAQASFGFKRLVNNTVKSRVIAGVVIFSGAVPNYKRDTLTGDYEYDDAGNAIVDEDVPTVPGKWVCPAVLKSKGDVGTAKPFEVTSDTTTPEVPEGTTGKFWPLKELISGIGDFYNDSYAAFGHATLTDWDAVTDFIVANGAYPFILNIGTVTDAGLRVPAATVNGTPDTTFTMFDVVTSTNVRYSLKAAVDSYTGANVNRQVETVDAPFSDSYVYSANVNAVAKELYDAEYGDGTLVPPVVQSKRFPKYAIMNMWDLLNHEGVPYQRIVFGGNFTLSNATNTLTGTRISLNHYLQSNGGINPYADADGKYLAKPSTWNEDTNGEWVDDNTDPDAIISQAQCWEMNQMLLEAWLTEYKSSLDIKDVIRNRVSFLWDVGYKQSIKNLIISFMSVRKDFVAVLCATEYLKTKTQDELYSTATMLSTRINMIPESDVYKSHACRAAINLWNARYIDEPTWGRFSLNIDLMYAFALAGGGSDGRMYKAEMPDHEGNRILRIAHDPLVQFEADNPAAANLINGNITVTPITESQFCRPALPTVYDNINSVLKDLTNVWKCVAVEKILQDQWIQVSGDTQLGKEGYLSTVKDNAEALIRDRFGSVLSNWEVVTSFLEDSPTSKSVMYAVTKLWLGKGVYMMDSVLEAYNEDSLATTTAA</sequence>
<name>A0AAE7X0E6_9CAUD</name>
<dbReference type="GeneID" id="77943896"/>
<protein>
    <submittedName>
        <fullName evidence="1">Tail sheath</fullName>
    </submittedName>
</protein>
<reference evidence="1" key="1">
    <citation type="submission" date="2021-07" db="EMBL/GenBank/DDBJ databases">
        <authorList>
            <person name="Roth S.J."/>
            <person name="Krukonis G.P."/>
            <person name="Delesalle V.A."/>
        </authorList>
    </citation>
    <scope>NUCLEOTIDE SEQUENCE</scope>
</reference>
<accession>A0AAE7X0E6</accession>
<dbReference type="EMBL" id="MZ501267">
    <property type="protein sequence ID" value="QZA70492.1"/>
    <property type="molecule type" value="Genomic_DNA"/>
</dbReference>
<dbReference type="KEGG" id="vg:77943896"/>
<evidence type="ECO:0000313" key="1">
    <source>
        <dbReference type="EMBL" id="QZA70492.1"/>
    </source>
</evidence>
<gene>
    <name evidence="1" type="primary">2</name>
    <name evidence="1" type="ORF">AH04_2</name>
</gene>
<keyword evidence="2" id="KW-1185">Reference proteome</keyword>
<dbReference type="RefSeq" id="YP_010667757.1">
    <property type="nucleotide sequence ID" value="NC_070952.1"/>
</dbReference>
<organism evidence="1 2">
    <name type="scientific">Erwinia phage AH04</name>
    <dbReference type="NCBI Taxonomy" id="2869569"/>
    <lineage>
        <taxon>Viruses</taxon>
        <taxon>Duplodnaviria</taxon>
        <taxon>Heunggongvirae</taxon>
        <taxon>Uroviricota</taxon>
        <taxon>Caudoviricetes</taxon>
        <taxon>Chimalliviridae</taxon>
        <taxon>Meadowvirus</taxon>
        <taxon>Meadowvirus AH04</taxon>
    </lineage>
</organism>
<proteinExistence type="predicted"/>
<dbReference type="Proteomes" id="UP000827517">
    <property type="component" value="Segment"/>
</dbReference>